<proteinExistence type="predicted"/>
<protein>
    <recommendedName>
        <fullName evidence="3">HTH tetR-type domain-containing protein</fullName>
    </recommendedName>
</protein>
<sequence>MQVIEGAIGLLAAVGDRGVSYSCVDAAANVPRGTTSNHFRTRDALILGVCEEIETRRQCFWTDPNFCTAYFTVDTLAELLTQYLVTVTTEGTAQNVLARAHTAIIGASQHCPQLQDITARTQQVQLHQIHAWLCQIHPETPELDAQIITDYMSGSVSQQLLAPREVFQPEPGITALLNSLNSLR</sequence>
<dbReference type="EMBL" id="PECH01000004">
    <property type="protein sequence ID" value="TDZ85822.1"/>
    <property type="molecule type" value="Genomic_DNA"/>
</dbReference>
<dbReference type="Proteomes" id="UP000295117">
    <property type="component" value="Unassembled WGS sequence"/>
</dbReference>
<evidence type="ECO:0008006" key="3">
    <source>
        <dbReference type="Google" id="ProtNLM"/>
    </source>
</evidence>
<comment type="caution">
    <text evidence="1">The sequence shown here is derived from an EMBL/GenBank/DDBJ whole genome shotgun (WGS) entry which is preliminary data.</text>
</comment>
<organism evidence="1 2">
    <name type="scientific">Mycobacteroides salmoniphilum</name>
    <dbReference type="NCBI Taxonomy" id="404941"/>
    <lineage>
        <taxon>Bacteria</taxon>
        <taxon>Bacillati</taxon>
        <taxon>Actinomycetota</taxon>
        <taxon>Actinomycetes</taxon>
        <taxon>Mycobacteriales</taxon>
        <taxon>Mycobacteriaceae</taxon>
        <taxon>Mycobacteroides</taxon>
    </lineage>
</organism>
<accession>A0A4R8S794</accession>
<dbReference type="InterPro" id="IPR009057">
    <property type="entry name" value="Homeodomain-like_sf"/>
</dbReference>
<reference evidence="1 2" key="1">
    <citation type="journal article" date="2019" name="Sci. Rep.">
        <title>Extended insight into the Mycobacterium chelonae-abscessus complex through whole genome sequencing of Mycobacterium salmoniphilum outbreak and Mycobacterium salmoniphilum-like strains.</title>
        <authorList>
            <person name="Behra P.R.K."/>
            <person name="Das S."/>
            <person name="Pettersson B.M.F."/>
            <person name="Shirreff L."/>
            <person name="DuCote T."/>
            <person name="Jacobsson K.G."/>
            <person name="Ennis D.G."/>
            <person name="Kirsebom L.A."/>
        </authorList>
    </citation>
    <scope>NUCLEOTIDE SEQUENCE [LARGE SCALE GENOMIC DNA]</scope>
    <source>
        <strain evidence="1 2">DE 4585</strain>
    </source>
</reference>
<dbReference type="Gene3D" id="1.10.357.10">
    <property type="entry name" value="Tetracycline Repressor, domain 2"/>
    <property type="match status" value="1"/>
</dbReference>
<gene>
    <name evidence="1" type="ORF">DE4585_01141</name>
</gene>
<evidence type="ECO:0000313" key="1">
    <source>
        <dbReference type="EMBL" id="TDZ85822.1"/>
    </source>
</evidence>
<evidence type="ECO:0000313" key="2">
    <source>
        <dbReference type="Proteomes" id="UP000295117"/>
    </source>
</evidence>
<name>A0A4R8S794_9MYCO</name>
<dbReference type="SUPFAM" id="SSF46689">
    <property type="entry name" value="Homeodomain-like"/>
    <property type="match status" value="1"/>
</dbReference>
<dbReference type="AlphaFoldDB" id="A0A4R8S794"/>